<keyword evidence="2" id="KW-1185">Reference proteome</keyword>
<proteinExistence type="predicted"/>
<comment type="caution">
    <text evidence="1">The sequence shown here is derived from an EMBL/GenBank/DDBJ whole genome shotgun (WGS) entry which is preliminary data.</text>
</comment>
<sequence>MDCWNSGFINSDGSILTTIGFRSVFCSNASILHEKNKELDQGAGIIEAQGVKVKAVEVAIKALEKVIDNPVTRWALEAVFDEDTVAAVLKQNKKIFSVLDEYLYAVDLTTREIAAGAKDAIIRELRGVVGKETAQSIGQVVEWLIYYGSKILL</sequence>
<evidence type="ECO:0000313" key="1">
    <source>
        <dbReference type="EMBL" id="PZD94273.1"/>
    </source>
</evidence>
<name>A0A2W1L5R3_9BACL</name>
<dbReference type="EMBL" id="QKRB01000053">
    <property type="protein sequence ID" value="PZD94273.1"/>
    <property type="molecule type" value="Genomic_DNA"/>
</dbReference>
<organism evidence="1 2">
    <name type="scientific">Paenibacillus sambharensis</name>
    <dbReference type="NCBI Taxonomy" id="1803190"/>
    <lineage>
        <taxon>Bacteria</taxon>
        <taxon>Bacillati</taxon>
        <taxon>Bacillota</taxon>
        <taxon>Bacilli</taxon>
        <taxon>Bacillales</taxon>
        <taxon>Paenibacillaceae</taxon>
        <taxon>Paenibacillus</taxon>
    </lineage>
</organism>
<evidence type="ECO:0000313" key="2">
    <source>
        <dbReference type="Proteomes" id="UP000249522"/>
    </source>
</evidence>
<accession>A0A2W1L5R3</accession>
<dbReference type="RefSeq" id="WP_111148042.1">
    <property type="nucleotide sequence ID" value="NZ_QKRB01000053.1"/>
</dbReference>
<dbReference type="OrthoDB" id="2650043at2"/>
<reference evidence="1 2" key="1">
    <citation type="submission" date="2018-06" db="EMBL/GenBank/DDBJ databases">
        <title>Paenibacillus imtechensis sp. nov.</title>
        <authorList>
            <person name="Pinnaka A.K."/>
            <person name="Singh H."/>
            <person name="Kaur M."/>
        </authorList>
    </citation>
    <scope>NUCLEOTIDE SEQUENCE [LARGE SCALE GENOMIC DNA]</scope>
    <source>
        <strain evidence="1 2">SMB1</strain>
    </source>
</reference>
<dbReference type="Proteomes" id="UP000249522">
    <property type="component" value="Unassembled WGS sequence"/>
</dbReference>
<dbReference type="AlphaFoldDB" id="A0A2W1L5R3"/>
<protein>
    <submittedName>
        <fullName evidence="1">Uncharacterized protein</fullName>
    </submittedName>
</protein>
<gene>
    <name evidence="1" type="ORF">DNH61_17820</name>
</gene>